<reference evidence="3" key="1">
    <citation type="submission" date="2020-06" db="EMBL/GenBank/DDBJ databases">
        <authorList>
            <consortium name="Plant Systems Biology data submission"/>
        </authorList>
    </citation>
    <scope>NUCLEOTIDE SEQUENCE</scope>
    <source>
        <strain evidence="3">D6</strain>
    </source>
</reference>
<name>A0A9N8HAC4_9STRA</name>
<evidence type="ECO:0000256" key="2">
    <source>
        <dbReference type="SAM" id="SignalP"/>
    </source>
</evidence>
<feature type="region of interest" description="Disordered" evidence="1">
    <location>
        <begin position="123"/>
        <end position="142"/>
    </location>
</feature>
<dbReference type="PANTHER" id="PTHR39474:SF1">
    <property type="entry name" value="FUNGAL SPECIFIC TRANSCRIPTION FACTOR"/>
    <property type="match status" value="1"/>
</dbReference>
<evidence type="ECO:0000256" key="1">
    <source>
        <dbReference type="SAM" id="MobiDB-lite"/>
    </source>
</evidence>
<dbReference type="EMBL" id="CAICTM010000218">
    <property type="protein sequence ID" value="CAB9505105.1"/>
    <property type="molecule type" value="Genomic_DNA"/>
</dbReference>
<feature type="signal peptide" evidence="2">
    <location>
        <begin position="1"/>
        <end position="19"/>
    </location>
</feature>
<feature type="chain" id="PRO_5040333612" evidence="2">
    <location>
        <begin position="20"/>
        <end position="142"/>
    </location>
</feature>
<dbReference type="OrthoDB" id="4590138at2759"/>
<keyword evidence="2" id="KW-0732">Signal</keyword>
<keyword evidence="4" id="KW-1185">Reference proteome</keyword>
<evidence type="ECO:0000313" key="3">
    <source>
        <dbReference type="EMBL" id="CAB9505105.1"/>
    </source>
</evidence>
<sequence length="142" mass="15545">MGLGRLCWIATLLSAGVVSDSFIMASMAGNSDAAKAAASDDTNKGDEVPQLPDADPNANIPRIKLGETISFEEMGPVILNSDGSTRRIDNWDQLTEREKEVTWRRISKRNEERRKILLAKQQEAEEAAAAASKESGEKKDEL</sequence>
<comment type="caution">
    <text evidence="3">The sequence shown here is derived from an EMBL/GenBank/DDBJ whole genome shotgun (WGS) entry which is preliminary data.</text>
</comment>
<proteinExistence type="predicted"/>
<dbReference type="Proteomes" id="UP001153069">
    <property type="component" value="Unassembled WGS sequence"/>
</dbReference>
<protein>
    <submittedName>
        <fullName evidence="3">Uncharacterized protein</fullName>
    </submittedName>
</protein>
<evidence type="ECO:0000313" key="4">
    <source>
        <dbReference type="Proteomes" id="UP001153069"/>
    </source>
</evidence>
<accession>A0A9N8HAC4</accession>
<gene>
    <name evidence="3" type="ORF">SEMRO_219_G090310.1</name>
</gene>
<organism evidence="3 4">
    <name type="scientific">Seminavis robusta</name>
    <dbReference type="NCBI Taxonomy" id="568900"/>
    <lineage>
        <taxon>Eukaryota</taxon>
        <taxon>Sar</taxon>
        <taxon>Stramenopiles</taxon>
        <taxon>Ochrophyta</taxon>
        <taxon>Bacillariophyta</taxon>
        <taxon>Bacillariophyceae</taxon>
        <taxon>Bacillariophycidae</taxon>
        <taxon>Naviculales</taxon>
        <taxon>Naviculaceae</taxon>
        <taxon>Seminavis</taxon>
    </lineage>
</organism>
<feature type="region of interest" description="Disordered" evidence="1">
    <location>
        <begin position="34"/>
        <end position="60"/>
    </location>
</feature>
<dbReference type="PANTHER" id="PTHR39474">
    <property type="entry name" value="UNNAMED PRODUCT"/>
    <property type="match status" value="1"/>
</dbReference>
<dbReference type="AlphaFoldDB" id="A0A9N8HAC4"/>